<evidence type="ECO:0000313" key="3">
    <source>
        <dbReference type="Proteomes" id="UP000451565"/>
    </source>
</evidence>
<comment type="caution">
    <text evidence="2">The sequence shown here is derived from an EMBL/GenBank/DDBJ whole genome shotgun (WGS) entry which is preliminary data.</text>
</comment>
<feature type="transmembrane region" description="Helical" evidence="1">
    <location>
        <begin position="97"/>
        <end position="116"/>
    </location>
</feature>
<reference evidence="2 3" key="1">
    <citation type="submission" date="2019-10" db="EMBL/GenBank/DDBJ databases">
        <title>Glaciimonas soli sp. nov., a psychrophilic bacterium isolated from the forest soil of a high elevation mountain in Taiwan.</title>
        <authorList>
            <person name="Wang L.-T."/>
            <person name="Shieh W.Y."/>
        </authorList>
    </citation>
    <scope>NUCLEOTIDE SEQUENCE [LARGE SCALE GENOMIC DNA]</scope>
    <source>
        <strain evidence="2 3">GS1</strain>
    </source>
</reference>
<keyword evidence="1" id="KW-0472">Membrane</keyword>
<keyword evidence="3" id="KW-1185">Reference proteome</keyword>
<dbReference type="RefSeq" id="WP_153234595.1">
    <property type="nucleotide sequence ID" value="NZ_WINI01000004.1"/>
</dbReference>
<keyword evidence="1" id="KW-0812">Transmembrane</keyword>
<name>A0A843YUS8_9BURK</name>
<dbReference type="OrthoDB" id="5519326at2"/>
<gene>
    <name evidence="2" type="ORF">GEV47_09890</name>
</gene>
<dbReference type="AlphaFoldDB" id="A0A843YUS8"/>
<evidence type="ECO:0000313" key="2">
    <source>
        <dbReference type="EMBL" id="MQR00992.1"/>
    </source>
</evidence>
<protein>
    <submittedName>
        <fullName evidence="2">Uncharacterized protein</fullName>
    </submittedName>
</protein>
<evidence type="ECO:0000256" key="1">
    <source>
        <dbReference type="SAM" id="Phobius"/>
    </source>
</evidence>
<dbReference type="EMBL" id="WINI01000004">
    <property type="protein sequence ID" value="MQR00992.1"/>
    <property type="molecule type" value="Genomic_DNA"/>
</dbReference>
<organism evidence="2 3">
    <name type="scientific">Glaciimonas soli</name>
    <dbReference type="NCBI Taxonomy" id="2590999"/>
    <lineage>
        <taxon>Bacteria</taxon>
        <taxon>Pseudomonadati</taxon>
        <taxon>Pseudomonadota</taxon>
        <taxon>Betaproteobacteria</taxon>
        <taxon>Burkholderiales</taxon>
        <taxon>Oxalobacteraceae</taxon>
        <taxon>Glaciimonas</taxon>
    </lineage>
</organism>
<sequence length="137" mass="15713">MIEIQEVAQRFWTDLISRPSGPMAFRFYLQPVMGLVVAWLDGVKDARTGRTPFFWTILHEPAERVGRILEGLKSTSRIIGLGVVMEAIYQYKMGTFHVLEALNVVFFLAVLPYLLFRGPVARIAKYWIAKKKNNNLP</sequence>
<dbReference type="Proteomes" id="UP000451565">
    <property type="component" value="Unassembled WGS sequence"/>
</dbReference>
<accession>A0A843YUS8</accession>
<keyword evidence="1" id="KW-1133">Transmembrane helix</keyword>
<proteinExistence type="predicted"/>